<dbReference type="RefSeq" id="WP_150969593.1">
    <property type="nucleotide sequence ID" value="NZ_VZDO01000006.1"/>
</dbReference>
<name>A0A7V7PPY6_9HYPH</name>
<dbReference type="Proteomes" id="UP000432089">
    <property type="component" value="Unassembled WGS sequence"/>
</dbReference>
<evidence type="ECO:0000313" key="2">
    <source>
        <dbReference type="Proteomes" id="UP000432089"/>
    </source>
</evidence>
<keyword evidence="2" id="KW-1185">Reference proteome</keyword>
<proteinExistence type="predicted"/>
<evidence type="ECO:0000313" key="1">
    <source>
        <dbReference type="EMBL" id="KAB0680137.1"/>
    </source>
</evidence>
<dbReference type="EMBL" id="VZDO01000006">
    <property type="protein sequence ID" value="KAB0680137.1"/>
    <property type="molecule type" value="Genomic_DNA"/>
</dbReference>
<dbReference type="AlphaFoldDB" id="A0A7V7PPY6"/>
<gene>
    <name evidence="1" type="ORF">F6X38_10050</name>
</gene>
<accession>A0A7V7PPY6</accession>
<comment type="caution">
    <text evidence="1">The sequence shown here is derived from an EMBL/GenBank/DDBJ whole genome shotgun (WGS) entry which is preliminary data.</text>
</comment>
<protein>
    <submittedName>
        <fullName evidence="1">Uncharacterized protein</fullName>
    </submittedName>
</protein>
<reference evidence="1 2" key="1">
    <citation type="submission" date="2019-09" db="EMBL/GenBank/DDBJ databases">
        <title>YIM 132180 draft genome.</title>
        <authorList>
            <person name="Zhang K."/>
        </authorList>
    </citation>
    <scope>NUCLEOTIDE SEQUENCE [LARGE SCALE GENOMIC DNA]</scope>
    <source>
        <strain evidence="1 2">YIM 132180</strain>
    </source>
</reference>
<organism evidence="1 2">
    <name type="scientific">Plantimonas leprariae</name>
    <dbReference type="NCBI Taxonomy" id="2615207"/>
    <lineage>
        <taxon>Bacteria</taxon>
        <taxon>Pseudomonadati</taxon>
        <taxon>Pseudomonadota</taxon>
        <taxon>Alphaproteobacteria</taxon>
        <taxon>Hyphomicrobiales</taxon>
        <taxon>Aurantimonadaceae</taxon>
        <taxon>Plantimonas</taxon>
    </lineage>
</organism>
<sequence>MDAVADIGGRIELKRGAFDFARREVEVGWFPACLFLSMMPESRHGSVAVGWHIQPFIGMGALRFGMSPSAVADLIGAPERTRARESRLREFREVDRPILTYDRTKLVEIEAFYDVPAVTYQSMDVFGVPGLECLQTLEAANGGALHNVGVVLFAQIGLTCGRLDEETLGDHSITAFARGLWDGRHDRFKPITFLR</sequence>